<evidence type="ECO:0000256" key="10">
    <source>
        <dbReference type="ARBA" id="ARBA00034345"/>
    </source>
</evidence>
<dbReference type="EMBL" id="WNDQ01000019">
    <property type="protein sequence ID" value="KAF1021623.1"/>
    <property type="molecule type" value="Genomic_DNA"/>
</dbReference>
<dbReference type="GO" id="GO:0004497">
    <property type="term" value="F:monooxygenase activity"/>
    <property type="evidence" value="ECO:0007669"/>
    <property type="project" value="UniProtKB-KW"/>
</dbReference>
<dbReference type="SUPFAM" id="SSF56645">
    <property type="entry name" value="Acyl-CoA dehydrogenase NM domain-like"/>
    <property type="match status" value="1"/>
</dbReference>
<evidence type="ECO:0000256" key="7">
    <source>
        <dbReference type="ARBA" id="ARBA00034307"/>
    </source>
</evidence>
<dbReference type="GO" id="GO:0008470">
    <property type="term" value="F:3-methylbutanoyl-CoA dehydrogenase activity"/>
    <property type="evidence" value="ECO:0007669"/>
    <property type="project" value="TreeGrafter"/>
</dbReference>
<evidence type="ECO:0000256" key="2">
    <source>
        <dbReference type="ARBA" id="ARBA00022630"/>
    </source>
</evidence>
<comment type="similarity">
    <text evidence="8">Belongs to the DszC flavin monooxygenase family.</text>
</comment>
<dbReference type="Pfam" id="PF02771">
    <property type="entry name" value="Acyl-CoA_dh_N"/>
    <property type="match status" value="1"/>
</dbReference>
<keyword evidence="2" id="KW-0285">Flavoprotein</keyword>
<keyword evidence="4" id="KW-0547">Nucleotide-binding</keyword>
<keyword evidence="5" id="KW-0560">Oxidoreductase</keyword>
<organism evidence="17 18">
    <name type="scientific">Paracidovorax wautersii</name>
    <dbReference type="NCBI Taxonomy" id="1177982"/>
    <lineage>
        <taxon>Bacteria</taxon>
        <taxon>Pseudomonadati</taxon>
        <taxon>Pseudomonadota</taxon>
        <taxon>Betaproteobacteria</taxon>
        <taxon>Burkholderiales</taxon>
        <taxon>Comamonadaceae</taxon>
        <taxon>Paracidovorax</taxon>
    </lineage>
</organism>
<evidence type="ECO:0000259" key="16">
    <source>
        <dbReference type="Pfam" id="PF08028"/>
    </source>
</evidence>
<dbReference type="AlphaFoldDB" id="A0A7V8FPD4"/>
<evidence type="ECO:0000256" key="13">
    <source>
        <dbReference type="ARBA" id="ARBA00049456"/>
    </source>
</evidence>
<comment type="catalytic activity">
    <reaction evidence="13">
        <text>dibenzothiophene + 2 FMNH2 + 2 O2 = dibenzothiophene 5,5-dioxide + 2 FMN + 2 H2O + 2 H(+)</text>
        <dbReference type="Rhea" id="RHEA:49072"/>
        <dbReference type="ChEBI" id="CHEBI:15377"/>
        <dbReference type="ChEBI" id="CHEBI:15378"/>
        <dbReference type="ChEBI" id="CHEBI:15379"/>
        <dbReference type="ChEBI" id="CHEBI:23681"/>
        <dbReference type="ChEBI" id="CHEBI:57618"/>
        <dbReference type="ChEBI" id="CHEBI:58210"/>
        <dbReference type="ChEBI" id="CHEBI:90356"/>
        <dbReference type="EC" id="1.14.14.21"/>
    </reaction>
</comment>
<dbReference type="InterPro" id="IPR037069">
    <property type="entry name" value="AcylCoA_DH/ox_N_sf"/>
</dbReference>
<dbReference type="Proteomes" id="UP000461670">
    <property type="component" value="Unassembled WGS sequence"/>
</dbReference>
<protein>
    <recommendedName>
        <fullName evidence="10">Dibenzothiophene monooxygenase</fullName>
        <ecNumber evidence="9">1.14.14.21</ecNumber>
    </recommendedName>
</protein>
<keyword evidence="6" id="KW-0503">Monooxygenase</keyword>
<dbReference type="PANTHER" id="PTHR43884:SF12">
    <property type="entry name" value="ISOVALERYL-COA DEHYDROGENASE, MITOCHONDRIAL-RELATED"/>
    <property type="match status" value="1"/>
</dbReference>
<dbReference type="InterPro" id="IPR013786">
    <property type="entry name" value="AcylCoA_DH/ox_N"/>
</dbReference>
<dbReference type="GO" id="GO:0050660">
    <property type="term" value="F:flavin adenine dinucleotide binding"/>
    <property type="evidence" value="ECO:0007669"/>
    <property type="project" value="InterPro"/>
</dbReference>
<evidence type="ECO:0000256" key="1">
    <source>
        <dbReference type="ARBA" id="ARBA00004496"/>
    </source>
</evidence>
<evidence type="ECO:0000256" key="3">
    <source>
        <dbReference type="ARBA" id="ARBA00022643"/>
    </source>
</evidence>
<gene>
    <name evidence="17" type="primary">soxC_7</name>
    <name evidence="17" type="ORF">GAK30_01683</name>
</gene>
<evidence type="ECO:0000256" key="11">
    <source>
        <dbReference type="ARBA" id="ARBA00047859"/>
    </source>
</evidence>
<evidence type="ECO:0000313" key="17">
    <source>
        <dbReference type="EMBL" id="KAF1021623.1"/>
    </source>
</evidence>
<evidence type="ECO:0000259" key="14">
    <source>
        <dbReference type="Pfam" id="PF02770"/>
    </source>
</evidence>
<comment type="catalytic activity">
    <reaction evidence="12">
        <text>dibenzothiophene 5-oxide + FMNH2 + O2 = dibenzothiophene 5,5-dioxide + FMN + H2O + H(+)</text>
        <dbReference type="Rhea" id="RHEA:49080"/>
        <dbReference type="ChEBI" id="CHEBI:15377"/>
        <dbReference type="ChEBI" id="CHEBI:15378"/>
        <dbReference type="ChEBI" id="CHEBI:15379"/>
        <dbReference type="ChEBI" id="CHEBI:23683"/>
        <dbReference type="ChEBI" id="CHEBI:57618"/>
        <dbReference type="ChEBI" id="CHEBI:58210"/>
        <dbReference type="ChEBI" id="CHEBI:90356"/>
    </reaction>
</comment>
<dbReference type="InterPro" id="IPR013107">
    <property type="entry name" value="Acyl-CoA_DH_C"/>
</dbReference>
<evidence type="ECO:0000259" key="15">
    <source>
        <dbReference type="Pfam" id="PF02771"/>
    </source>
</evidence>
<evidence type="ECO:0000256" key="4">
    <source>
        <dbReference type="ARBA" id="ARBA00022741"/>
    </source>
</evidence>
<dbReference type="SUPFAM" id="SSF47203">
    <property type="entry name" value="Acyl-CoA dehydrogenase C-terminal domain-like"/>
    <property type="match status" value="1"/>
</dbReference>
<evidence type="ECO:0000256" key="9">
    <source>
        <dbReference type="ARBA" id="ARBA00034328"/>
    </source>
</evidence>
<evidence type="ECO:0000256" key="5">
    <source>
        <dbReference type="ARBA" id="ARBA00023002"/>
    </source>
</evidence>
<dbReference type="GO" id="GO:0006552">
    <property type="term" value="P:L-leucine catabolic process"/>
    <property type="evidence" value="ECO:0007669"/>
    <property type="project" value="TreeGrafter"/>
</dbReference>
<dbReference type="Gene3D" id="1.10.540.10">
    <property type="entry name" value="Acyl-CoA dehydrogenase/oxidase, N-terminal domain"/>
    <property type="match status" value="1"/>
</dbReference>
<dbReference type="Gene3D" id="1.20.140.10">
    <property type="entry name" value="Butyryl-CoA Dehydrogenase, subunit A, domain 3"/>
    <property type="match status" value="1"/>
</dbReference>
<feature type="domain" description="Acyl-CoA dehydrogenase/oxidase N-terminal" evidence="15">
    <location>
        <begin position="8"/>
        <end position="104"/>
    </location>
</feature>
<sequence length="328" mass="34301">MTHPASDLVETARALGARLAASAAARDAARQLPHEEMRALAASGILAARVPRAAGGPEVDLPTLAALFVHIAQGDPNIAQAMQPHACGIEKIKLYGDARQQQFFFGLVRDGALITNASAERSGRVVGDIHTVLEPADGAWRLHGTKHYCTGSLFASHFYVLSTRRGPDAGERARSLAIVPRERAGVDVSDDWDGMGQRTTASGTVRFDGVAVQDAEHLPLPDAGTRRTHEGAYAQLLHAAVGGGIALAALDDAAAYGRDHARAVPEARVARASDDPYVQQSVGQMAVLAHGAQALLERAARILEPAAAAVLAGKPDERQLGLASVAVA</sequence>
<keyword evidence="3" id="KW-0288">FMN</keyword>
<evidence type="ECO:0000256" key="12">
    <source>
        <dbReference type="ARBA" id="ARBA00048445"/>
    </source>
</evidence>
<feature type="domain" description="Acyl-CoA oxidase/dehydrogenase middle" evidence="14">
    <location>
        <begin position="122"/>
        <end position="210"/>
    </location>
</feature>
<evidence type="ECO:0000256" key="6">
    <source>
        <dbReference type="ARBA" id="ARBA00023033"/>
    </source>
</evidence>
<comment type="catalytic activity">
    <reaction evidence="11">
        <text>dibenzothiophene + FMNH2 + O2 = dibenzothiophene 5-oxide + FMN + H2O + H(+)</text>
        <dbReference type="Rhea" id="RHEA:49076"/>
        <dbReference type="ChEBI" id="CHEBI:15377"/>
        <dbReference type="ChEBI" id="CHEBI:15378"/>
        <dbReference type="ChEBI" id="CHEBI:15379"/>
        <dbReference type="ChEBI" id="CHEBI:23681"/>
        <dbReference type="ChEBI" id="CHEBI:23683"/>
        <dbReference type="ChEBI" id="CHEBI:57618"/>
        <dbReference type="ChEBI" id="CHEBI:58210"/>
    </reaction>
</comment>
<comment type="pathway">
    <text evidence="7">Sulfur metabolism; dibenzothiophene degradation.</text>
</comment>
<evidence type="ECO:0000256" key="8">
    <source>
        <dbReference type="ARBA" id="ARBA00034317"/>
    </source>
</evidence>
<dbReference type="PANTHER" id="PTHR43884">
    <property type="entry name" value="ACYL-COA DEHYDROGENASE"/>
    <property type="match status" value="1"/>
</dbReference>
<name>A0A7V8FPD4_9BURK</name>
<accession>A0A7V8FPD4</accession>
<evidence type="ECO:0000313" key="18">
    <source>
        <dbReference type="Proteomes" id="UP000461670"/>
    </source>
</evidence>
<dbReference type="InterPro" id="IPR046373">
    <property type="entry name" value="Acyl-CoA_Oxase/DH_mid-dom_sf"/>
</dbReference>
<dbReference type="InterPro" id="IPR036250">
    <property type="entry name" value="AcylCo_DH-like_C"/>
</dbReference>
<dbReference type="InterPro" id="IPR009100">
    <property type="entry name" value="AcylCoA_DH/oxidase_NM_dom_sf"/>
</dbReference>
<dbReference type="GO" id="GO:0005737">
    <property type="term" value="C:cytoplasm"/>
    <property type="evidence" value="ECO:0007669"/>
    <property type="project" value="UniProtKB-SubCell"/>
</dbReference>
<dbReference type="EC" id="1.14.14.21" evidence="9"/>
<dbReference type="InterPro" id="IPR006091">
    <property type="entry name" value="Acyl-CoA_Oxase/DH_mid-dom"/>
</dbReference>
<proteinExistence type="inferred from homology"/>
<dbReference type="Pfam" id="PF08028">
    <property type="entry name" value="Acyl-CoA_dh_2"/>
    <property type="match status" value="1"/>
</dbReference>
<dbReference type="Gene3D" id="2.40.110.10">
    <property type="entry name" value="Butyryl-CoA Dehydrogenase, subunit A, domain 2"/>
    <property type="match status" value="1"/>
</dbReference>
<reference evidence="18" key="1">
    <citation type="journal article" date="2020" name="MBio">
        <title>Horizontal gene transfer to a defensive symbiont with a reduced genome amongst a multipartite beetle microbiome.</title>
        <authorList>
            <person name="Waterworth S.C."/>
            <person name="Florez L.V."/>
            <person name="Rees E.R."/>
            <person name="Hertweck C."/>
            <person name="Kaltenpoth M."/>
            <person name="Kwan J.C."/>
        </authorList>
    </citation>
    <scope>NUCLEOTIDE SEQUENCE [LARGE SCALE GENOMIC DNA]</scope>
</reference>
<comment type="subcellular location">
    <subcellularLocation>
        <location evidence="1">Cytoplasm</location>
    </subcellularLocation>
</comment>
<comment type="caution">
    <text evidence="17">The sequence shown here is derived from an EMBL/GenBank/DDBJ whole genome shotgun (WGS) entry which is preliminary data.</text>
</comment>
<dbReference type="Pfam" id="PF02770">
    <property type="entry name" value="Acyl-CoA_dh_M"/>
    <property type="match status" value="1"/>
</dbReference>
<feature type="domain" description="Acyl-CoA dehydrogenase C-terminal" evidence="16">
    <location>
        <begin position="236"/>
        <end position="317"/>
    </location>
</feature>